<dbReference type="InterPro" id="IPR011075">
    <property type="entry name" value="TetR_C"/>
</dbReference>
<dbReference type="PROSITE" id="PS50977">
    <property type="entry name" value="HTH_TETR_2"/>
    <property type="match status" value="1"/>
</dbReference>
<dbReference type="Pfam" id="PF00440">
    <property type="entry name" value="TetR_N"/>
    <property type="match status" value="1"/>
</dbReference>
<evidence type="ECO:0000256" key="2">
    <source>
        <dbReference type="ARBA" id="ARBA00023125"/>
    </source>
</evidence>
<gene>
    <name evidence="6" type="ORF">GCM10025867_01610</name>
</gene>
<reference evidence="7" key="1">
    <citation type="journal article" date="2019" name="Int. J. Syst. Evol. Microbiol.">
        <title>The Global Catalogue of Microorganisms (GCM) 10K type strain sequencing project: providing services to taxonomists for standard genome sequencing and annotation.</title>
        <authorList>
            <consortium name="The Broad Institute Genomics Platform"/>
            <consortium name="The Broad Institute Genome Sequencing Center for Infectious Disease"/>
            <person name="Wu L."/>
            <person name="Ma J."/>
        </authorList>
    </citation>
    <scope>NUCLEOTIDE SEQUENCE [LARGE SCALE GENOMIC DNA]</scope>
    <source>
        <strain evidence="7">NBRC 108728</strain>
    </source>
</reference>
<sequence>MSTGRPAGRPRDSAVDVALLKATQDLLIEVGYDRLSIDKVAARAGASKHTLYRRWPDKSQLVVAAVGAPRGLPPVPDTGSLRDDLLACARAYVDGDDRSEKLLAGLLSEMARNEAVRVAARDGLGVHYTALFLAVLERAADCGQISPGLDLQLIAGAFPAFAFHRVVVDGQGVDEELVTRVIDRIVMPLITPLSTGRASDGRAPSTGSSPGHF</sequence>
<dbReference type="PRINTS" id="PR00455">
    <property type="entry name" value="HTHTETR"/>
</dbReference>
<name>A0ABN6XSF5_9MICO</name>
<dbReference type="Proteomes" id="UP001321486">
    <property type="component" value="Chromosome"/>
</dbReference>
<dbReference type="Pfam" id="PF16859">
    <property type="entry name" value="TetR_C_11"/>
    <property type="match status" value="1"/>
</dbReference>
<evidence type="ECO:0000256" key="3">
    <source>
        <dbReference type="ARBA" id="ARBA00023163"/>
    </source>
</evidence>
<dbReference type="InterPro" id="IPR009057">
    <property type="entry name" value="Homeodomain-like_sf"/>
</dbReference>
<keyword evidence="1" id="KW-0805">Transcription regulation</keyword>
<dbReference type="PANTHER" id="PTHR30055:SF148">
    <property type="entry name" value="TETR-FAMILY TRANSCRIPTIONAL REGULATOR"/>
    <property type="match status" value="1"/>
</dbReference>
<evidence type="ECO:0000313" key="6">
    <source>
        <dbReference type="EMBL" id="BDZ47920.1"/>
    </source>
</evidence>
<proteinExistence type="predicted"/>
<dbReference type="InterPro" id="IPR050109">
    <property type="entry name" value="HTH-type_TetR-like_transc_reg"/>
</dbReference>
<accession>A0ABN6XSF5</accession>
<protein>
    <submittedName>
        <fullName evidence="6">TetR family transcriptional regulator</fullName>
    </submittedName>
</protein>
<dbReference type="PANTHER" id="PTHR30055">
    <property type="entry name" value="HTH-TYPE TRANSCRIPTIONAL REGULATOR RUTR"/>
    <property type="match status" value="1"/>
</dbReference>
<evidence type="ECO:0000259" key="5">
    <source>
        <dbReference type="PROSITE" id="PS50977"/>
    </source>
</evidence>
<dbReference type="SUPFAM" id="SSF48498">
    <property type="entry name" value="Tetracyclin repressor-like, C-terminal domain"/>
    <property type="match status" value="1"/>
</dbReference>
<dbReference type="EMBL" id="AP027732">
    <property type="protein sequence ID" value="BDZ47920.1"/>
    <property type="molecule type" value="Genomic_DNA"/>
</dbReference>
<dbReference type="InterPro" id="IPR001647">
    <property type="entry name" value="HTH_TetR"/>
</dbReference>
<dbReference type="RefSeq" id="WP_286344988.1">
    <property type="nucleotide sequence ID" value="NZ_AP027732.1"/>
</dbReference>
<keyword evidence="2 4" id="KW-0238">DNA-binding</keyword>
<evidence type="ECO:0000256" key="4">
    <source>
        <dbReference type="PROSITE-ProRule" id="PRU00335"/>
    </source>
</evidence>
<dbReference type="SUPFAM" id="SSF46689">
    <property type="entry name" value="Homeodomain-like"/>
    <property type="match status" value="1"/>
</dbReference>
<keyword evidence="3" id="KW-0804">Transcription</keyword>
<feature type="DNA-binding region" description="H-T-H motif" evidence="4">
    <location>
        <begin position="36"/>
        <end position="55"/>
    </location>
</feature>
<dbReference type="InterPro" id="IPR036271">
    <property type="entry name" value="Tet_transcr_reg_TetR-rel_C_sf"/>
</dbReference>
<evidence type="ECO:0000256" key="1">
    <source>
        <dbReference type="ARBA" id="ARBA00023015"/>
    </source>
</evidence>
<keyword evidence="7" id="KW-1185">Reference proteome</keyword>
<evidence type="ECO:0000313" key="7">
    <source>
        <dbReference type="Proteomes" id="UP001321486"/>
    </source>
</evidence>
<feature type="domain" description="HTH tetR-type" evidence="5">
    <location>
        <begin position="13"/>
        <end position="73"/>
    </location>
</feature>
<dbReference type="Gene3D" id="1.10.10.60">
    <property type="entry name" value="Homeodomain-like"/>
    <property type="match status" value="1"/>
</dbReference>
<dbReference type="Gene3D" id="1.10.357.10">
    <property type="entry name" value="Tetracycline Repressor, domain 2"/>
    <property type="match status" value="1"/>
</dbReference>
<organism evidence="6 7">
    <name type="scientific">Frondihabitans sucicola</name>
    <dbReference type="NCBI Taxonomy" id="1268041"/>
    <lineage>
        <taxon>Bacteria</taxon>
        <taxon>Bacillati</taxon>
        <taxon>Actinomycetota</taxon>
        <taxon>Actinomycetes</taxon>
        <taxon>Micrococcales</taxon>
        <taxon>Microbacteriaceae</taxon>
        <taxon>Frondihabitans</taxon>
    </lineage>
</organism>